<evidence type="ECO:0000256" key="1">
    <source>
        <dbReference type="SAM" id="MobiDB-lite"/>
    </source>
</evidence>
<evidence type="ECO:0000313" key="3">
    <source>
        <dbReference type="Proteomes" id="UP001500804"/>
    </source>
</evidence>
<protein>
    <submittedName>
        <fullName evidence="2">Uncharacterized protein</fullName>
    </submittedName>
</protein>
<dbReference type="RefSeq" id="WP_345603534.1">
    <property type="nucleotide sequence ID" value="NZ_BAABJO010000003.1"/>
</dbReference>
<dbReference type="EMBL" id="BAABJO010000003">
    <property type="protein sequence ID" value="GAA5113679.1"/>
    <property type="molecule type" value="Genomic_DNA"/>
</dbReference>
<comment type="caution">
    <text evidence="2">The sequence shown here is derived from an EMBL/GenBank/DDBJ whole genome shotgun (WGS) entry which is preliminary data.</text>
</comment>
<proteinExistence type="predicted"/>
<reference evidence="3" key="1">
    <citation type="journal article" date="2019" name="Int. J. Syst. Evol. Microbiol.">
        <title>The Global Catalogue of Microorganisms (GCM) 10K type strain sequencing project: providing services to taxonomists for standard genome sequencing and annotation.</title>
        <authorList>
            <consortium name="The Broad Institute Genomics Platform"/>
            <consortium name="The Broad Institute Genome Sequencing Center for Infectious Disease"/>
            <person name="Wu L."/>
            <person name="Ma J."/>
        </authorList>
    </citation>
    <scope>NUCLEOTIDE SEQUENCE [LARGE SCALE GENOMIC DNA]</scope>
    <source>
        <strain evidence="3">JCM 18302</strain>
    </source>
</reference>
<name>A0ABP9NB72_9PSEU</name>
<organism evidence="2 3">
    <name type="scientific">Pseudonocardia adelaidensis</name>
    <dbReference type="NCBI Taxonomy" id="648754"/>
    <lineage>
        <taxon>Bacteria</taxon>
        <taxon>Bacillati</taxon>
        <taxon>Actinomycetota</taxon>
        <taxon>Actinomycetes</taxon>
        <taxon>Pseudonocardiales</taxon>
        <taxon>Pseudonocardiaceae</taxon>
        <taxon>Pseudonocardia</taxon>
    </lineage>
</organism>
<gene>
    <name evidence="2" type="ORF">GCM10023320_09660</name>
</gene>
<keyword evidence="3" id="KW-1185">Reference proteome</keyword>
<sequence length="80" mass="8591">MGDRDERAGRADAVSRDPDVDDVHCAGDDGARALSAGEWGEIVRLAQDRPELAHALADLLSACGAAPPELWRKRRGGRSR</sequence>
<accession>A0ABP9NB72</accession>
<feature type="region of interest" description="Disordered" evidence="1">
    <location>
        <begin position="1"/>
        <end position="23"/>
    </location>
</feature>
<dbReference type="Proteomes" id="UP001500804">
    <property type="component" value="Unassembled WGS sequence"/>
</dbReference>
<evidence type="ECO:0000313" key="2">
    <source>
        <dbReference type="EMBL" id="GAA5113679.1"/>
    </source>
</evidence>